<dbReference type="InterPro" id="IPR014777">
    <property type="entry name" value="4pyrrole_Mease_sub1"/>
</dbReference>
<evidence type="ECO:0000313" key="8">
    <source>
        <dbReference type="EMBL" id="SDI19951.1"/>
    </source>
</evidence>
<dbReference type="InterPro" id="IPR000878">
    <property type="entry name" value="4pyrrol_Mease"/>
</dbReference>
<dbReference type="EC" id="2.1.1.198" evidence="6"/>
<dbReference type="AlphaFoldDB" id="A0A1G8IMD0"/>
<evidence type="ECO:0000313" key="9">
    <source>
        <dbReference type="Proteomes" id="UP000183255"/>
    </source>
</evidence>
<reference evidence="8 9" key="1">
    <citation type="submission" date="2016-10" db="EMBL/GenBank/DDBJ databases">
        <authorList>
            <person name="de Groot N.N."/>
        </authorList>
    </citation>
    <scope>NUCLEOTIDE SEQUENCE [LARGE SCALE GENOMIC DNA]</scope>
    <source>
        <strain evidence="8 9">CGMCC 1.5058</strain>
    </source>
</reference>
<evidence type="ECO:0000256" key="3">
    <source>
        <dbReference type="ARBA" id="ARBA00022603"/>
    </source>
</evidence>
<comment type="similarity">
    <text evidence="6">Belongs to the methyltransferase superfamily. RsmI family.</text>
</comment>
<evidence type="ECO:0000256" key="4">
    <source>
        <dbReference type="ARBA" id="ARBA00022679"/>
    </source>
</evidence>
<evidence type="ECO:0000256" key="5">
    <source>
        <dbReference type="ARBA" id="ARBA00022691"/>
    </source>
</evidence>
<dbReference type="EMBL" id="FNDZ01000001">
    <property type="protein sequence ID" value="SDI19951.1"/>
    <property type="molecule type" value="Genomic_DNA"/>
</dbReference>
<dbReference type="InterPro" id="IPR008189">
    <property type="entry name" value="rRNA_ssu_MeTfrase_I"/>
</dbReference>
<dbReference type="Gene3D" id="3.40.1010.10">
    <property type="entry name" value="Cobalt-precorrin-4 Transmethylase, Domain 1"/>
    <property type="match status" value="1"/>
</dbReference>
<sequence>MSKLYIVPTPIGNLKDISFRVLEVLQEADRIACEDTRVTSKLLNRYEIRKPLLSYREHNEMGVSEEILDKVESGETIALVSDAGMPGISDPGSVLVRKAIQRGIEVNVLPGPSALINALVSSGLDTSRFTFIGFLDKARKKKRDELLKYRNREETLILYEAPHRILDTLEAVQEVFGERKISLSRELTKLYEEHQRGTVQEVLETYKDRTPKGEFVLVVEGMSQEAQQLEKEELYAHLTVKEHLLQFIESGMSKKDAVKAVVELRGISKKEVYKESLDLE</sequence>
<dbReference type="InterPro" id="IPR014776">
    <property type="entry name" value="4pyrrole_Mease_sub2"/>
</dbReference>
<comment type="subcellular location">
    <subcellularLocation>
        <location evidence="6">Cytoplasm</location>
    </subcellularLocation>
</comment>
<keyword evidence="3 6" id="KW-0489">Methyltransferase</keyword>
<keyword evidence="5 6" id="KW-0949">S-adenosyl-L-methionine</keyword>
<dbReference type="PIRSF" id="PIRSF005917">
    <property type="entry name" value="MTase_YraL"/>
    <property type="match status" value="1"/>
</dbReference>
<proteinExistence type="inferred from homology"/>
<dbReference type="CDD" id="cd11648">
    <property type="entry name" value="RsmI"/>
    <property type="match status" value="1"/>
</dbReference>
<dbReference type="FunFam" id="3.30.950.10:FF:000002">
    <property type="entry name" value="Ribosomal RNA small subunit methyltransferase I"/>
    <property type="match status" value="1"/>
</dbReference>
<dbReference type="RefSeq" id="WP_031574646.1">
    <property type="nucleotide sequence ID" value="NZ_DAMAXS010000051.1"/>
</dbReference>
<dbReference type="FunFam" id="3.40.1010.10:FF:000007">
    <property type="entry name" value="Ribosomal RNA small subunit methyltransferase I"/>
    <property type="match status" value="1"/>
</dbReference>
<keyword evidence="2 6" id="KW-0698">rRNA processing</keyword>
<organism evidence="8 9">
    <name type="scientific">Proteiniclasticum ruminis</name>
    <dbReference type="NCBI Taxonomy" id="398199"/>
    <lineage>
        <taxon>Bacteria</taxon>
        <taxon>Bacillati</taxon>
        <taxon>Bacillota</taxon>
        <taxon>Clostridia</taxon>
        <taxon>Eubacteriales</taxon>
        <taxon>Clostridiaceae</taxon>
        <taxon>Proteiniclasticum</taxon>
    </lineage>
</organism>
<keyword evidence="1 6" id="KW-0963">Cytoplasm</keyword>
<dbReference type="GO" id="GO:0005737">
    <property type="term" value="C:cytoplasm"/>
    <property type="evidence" value="ECO:0007669"/>
    <property type="project" value="UniProtKB-SubCell"/>
</dbReference>
<dbReference type="SUPFAM" id="SSF53790">
    <property type="entry name" value="Tetrapyrrole methylase"/>
    <property type="match status" value="1"/>
</dbReference>
<comment type="function">
    <text evidence="6">Catalyzes the 2'-O-methylation of the ribose of cytidine 1402 (C1402) in 16S rRNA.</text>
</comment>
<dbReference type="Gene3D" id="3.30.950.10">
    <property type="entry name" value="Methyltransferase, Cobalt-precorrin-4 Transmethylase, Domain 2"/>
    <property type="match status" value="1"/>
</dbReference>
<dbReference type="InterPro" id="IPR018063">
    <property type="entry name" value="SAM_MeTrfase_RsmI_CS"/>
</dbReference>
<evidence type="ECO:0000259" key="7">
    <source>
        <dbReference type="Pfam" id="PF00590"/>
    </source>
</evidence>
<dbReference type="PROSITE" id="PS01296">
    <property type="entry name" value="RSMI"/>
    <property type="match status" value="1"/>
</dbReference>
<feature type="domain" description="Tetrapyrrole methylase" evidence="7">
    <location>
        <begin position="3"/>
        <end position="202"/>
    </location>
</feature>
<dbReference type="NCBIfam" id="TIGR00096">
    <property type="entry name" value="16S rRNA (cytidine(1402)-2'-O)-methyltransferase"/>
    <property type="match status" value="1"/>
</dbReference>
<dbReference type="PANTHER" id="PTHR46111:SF1">
    <property type="entry name" value="RIBOSOMAL RNA SMALL SUBUNIT METHYLTRANSFERASE I"/>
    <property type="match status" value="1"/>
</dbReference>
<evidence type="ECO:0000256" key="2">
    <source>
        <dbReference type="ARBA" id="ARBA00022552"/>
    </source>
</evidence>
<keyword evidence="4 6" id="KW-0808">Transferase</keyword>
<name>A0A1G8IMD0_9CLOT</name>
<dbReference type="PANTHER" id="PTHR46111">
    <property type="entry name" value="RIBOSOMAL RNA SMALL SUBUNIT METHYLTRANSFERASE I"/>
    <property type="match status" value="1"/>
</dbReference>
<evidence type="ECO:0000256" key="1">
    <source>
        <dbReference type="ARBA" id="ARBA00022490"/>
    </source>
</evidence>
<comment type="catalytic activity">
    <reaction evidence="6">
        <text>cytidine(1402) in 16S rRNA + S-adenosyl-L-methionine = 2'-O-methylcytidine(1402) in 16S rRNA + S-adenosyl-L-homocysteine + H(+)</text>
        <dbReference type="Rhea" id="RHEA:42924"/>
        <dbReference type="Rhea" id="RHEA-COMP:10285"/>
        <dbReference type="Rhea" id="RHEA-COMP:10286"/>
        <dbReference type="ChEBI" id="CHEBI:15378"/>
        <dbReference type="ChEBI" id="CHEBI:57856"/>
        <dbReference type="ChEBI" id="CHEBI:59789"/>
        <dbReference type="ChEBI" id="CHEBI:74495"/>
        <dbReference type="ChEBI" id="CHEBI:82748"/>
        <dbReference type="EC" id="2.1.1.198"/>
    </reaction>
</comment>
<dbReference type="InterPro" id="IPR035996">
    <property type="entry name" value="4pyrrol_Methylase_sf"/>
</dbReference>
<dbReference type="HAMAP" id="MF_01877">
    <property type="entry name" value="16SrRNA_methyltr_I"/>
    <property type="match status" value="1"/>
</dbReference>
<protein>
    <recommendedName>
        <fullName evidence="6">Ribosomal RNA small subunit methyltransferase I</fullName>
        <ecNumber evidence="6">2.1.1.198</ecNumber>
    </recommendedName>
    <alternativeName>
        <fullName evidence="6">16S rRNA 2'-O-ribose C1402 methyltransferase</fullName>
    </alternativeName>
    <alternativeName>
        <fullName evidence="6">rRNA (cytidine-2'-O-)-methyltransferase RsmI</fullName>
    </alternativeName>
</protein>
<accession>A0A1G8IMD0</accession>
<dbReference type="Pfam" id="PF00590">
    <property type="entry name" value="TP_methylase"/>
    <property type="match status" value="1"/>
</dbReference>
<gene>
    <name evidence="6" type="primary">rsmI</name>
    <name evidence="8" type="ORF">SAMN05421804_101927</name>
</gene>
<evidence type="ECO:0000256" key="6">
    <source>
        <dbReference type="HAMAP-Rule" id="MF_01877"/>
    </source>
</evidence>
<dbReference type="Proteomes" id="UP000183255">
    <property type="component" value="Unassembled WGS sequence"/>
</dbReference>
<dbReference type="GO" id="GO:0070677">
    <property type="term" value="F:rRNA (cytosine-2'-O-)-methyltransferase activity"/>
    <property type="evidence" value="ECO:0007669"/>
    <property type="project" value="UniProtKB-UniRule"/>
</dbReference>